<keyword evidence="4" id="KW-1185">Reference proteome</keyword>
<evidence type="ECO:0000313" key="4">
    <source>
        <dbReference type="Proteomes" id="UP001164459"/>
    </source>
</evidence>
<dbReference type="EMBL" id="CP114040">
    <property type="protein sequence ID" value="WAS99414.1"/>
    <property type="molecule type" value="Genomic_DNA"/>
</dbReference>
<dbReference type="RefSeq" id="WP_269041775.1">
    <property type="nucleotide sequence ID" value="NZ_CP114040.1"/>
</dbReference>
<accession>A0ABY7HKQ3</accession>
<dbReference type="CDD" id="cd12105">
    <property type="entry name" value="HmuY"/>
    <property type="match status" value="1"/>
</dbReference>
<feature type="compositionally biased region" description="Low complexity" evidence="1">
    <location>
        <begin position="38"/>
        <end position="47"/>
    </location>
</feature>
<evidence type="ECO:0000256" key="2">
    <source>
        <dbReference type="SAM" id="SignalP"/>
    </source>
</evidence>
<feature type="compositionally biased region" description="Low complexity" evidence="1">
    <location>
        <begin position="57"/>
        <end position="73"/>
    </location>
</feature>
<keyword evidence="2" id="KW-0732">Signal</keyword>
<protein>
    <submittedName>
        <fullName evidence="3">HmuY family protein</fullName>
    </submittedName>
</protein>
<feature type="signal peptide" evidence="2">
    <location>
        <begin position="1"/>
        <end position="25"/>
    </location>
</feature>
<gene>
    <name evidence="3" type="ORF">O0S08_25080</name>
</gene>
<feature type="region of interest" description="Disordered" evidence="1">
    <location>
        <begin position="38"/>
        <end position="83"/>
    </location>
</feature>
<dbReference type="InterPro" id="IPR025921">
    <property type="entry name" value="HmuY"/>
</dbReference>
<sequence length="298" mass="30574">MSFTTCPKIHLVLFAILVACGDSSAALDADSDAGSGTGTAAGNDAASGNGGSDTEADPGTTAGAPTTADSGTPDGTTDSIDPDACPLVTVPCIDAAIQDLSLHDDKVSDAEVSNERDDADWVSRVDASAGGTMGAAQNPWVYLRFTDDGLERVDLDDVAALESGAWDIAAKRYGIRANSGSSGPSCVTVAAPAGDYAGLDAAPPDAEFAPEHYYDDACALQEDGSGLPGSPAYRMAGWWGYTGCVTTTGFPFALRLADGRTVKLVVEAYYEQGQADCNDNGTMGIGAALMTWRWSFLP</sequence>
<evidence type="ECO:0000256" key="1">
    <source>
        <dbReference type="SAM" id="MobiDB-lite"/>
    </source>
</evidence>
<organism evidence="3 4">
    <name type="scientific">Nannocystis punicea</name>
    <dbReference type="NCBI Taxonomy" id="2995304"/>
    <lineage>
        <taxon>Bacteria</taxon>
        <taxon>Pseudomonadati</taxon>
        <taxon>Myxococcota</taxon>
        <taxon>Polyangia</taxon>
        <taxon>Nannocystales</taxon>
        <taxon>Nannocystaceae</taxon>
        <taxon>Nannocystis</taxon>
    </lineage>
</organism>
<proteinExistence type="predicted"/>
<dbReference type="Proteomes" id="UP001164459">
    <property type="component" value="Chromosome"/>
</dbReference>
<evidence type="ECO:0000313" key="3">
    <source>
        <dbReference type="EMBL" id="WAS99414.1"/>
    </source>
</evidence>
<reference evidence="3" key="1">
    <citation type="submission" date="2022-11" db="EMBL/GenBank/DDBJ databases">
        <title>Minimal conservation of predation-associated metabolite biosynthetic gene clusters underscores biosynthetic potential of Myxococcota including descriptions for ten novel species: Archangium lansinium sp. nov., Myxococcus landrumus sp. nov., Nannocystis bai.</title>
        <authorList>
            <person name="Ahearne A."/>
            <person name="Stevens C."/>
            <person name="Dowd S."/>
        </authorList>
    </citation>
    <scope>NUCLEOTIDE SEQUENCE</scope>
    <source>
        <strain evidence="3">Fl3</strain>
    </source>
</reference>
<feature type="chain" id="PRO_5046604988" evidence="2">
    <location>
        <begin position="26"/>
        <end position="298"/>
    </location>
</feature>
<name>A0ABY7HKQ3_9BACT</name>